<evidence type="ECO:0000313" key="10">
    <source>
        <dbReference type="Proteomes" id="UP000235584"/>
    </source>
</evidence>
<evidence type="ECO:0000256" key="1">
    <source>
        <dbReference type="ARBA" id="ARBA00001947"/>
    </source>
</evidence>
<dbReference type="InterPro" id="IPR032282">
    <property type="entry name" value="HAGH_C"/>
</dbReference>
<dbReference type="InterPro" id="IPR036866">
    <property type="entry name" value="RibonucZ/Hydroxyglut_hydro"/>
</dbReference>
<gene>
    <name evidence="9" type="ORF">C0V70_14405</name>
</gene>
<comment type="cofactor">
    <cofactor evidence="1">
        <name>Zn(2+)</name>
        <dbReference type="ChEBI" id="CHEBI:29105"/>
    </cofactor>
</comment>
<dbReference type="Pfam" id="PF00753">
    <property type="entry name" value="Lactamase_B"/>
    <property type="match status" value="1"/>
</dbReference>
<comment type="pathway">
    <text evidence="2">Secondary metabolite metabolism; methylglyoxal degradation; (R)-lactate from methylglyoxal: step 2/2.</text>
</comment>
<sequence>MKPMKVQQIFFKNTLRNFCYIITFSDGAIYCIDPFNASEVKVFLGEDKKLAGIINTHDHCDHYSGNEELLKAYPCPVYAHEKANIPGKTKSLRDGDVVYRNGDWSLEAVFTPGHTMSHICLMLKEKGAPHALFTGDCFFNAGVGNCHNGGNPEVLYETISGIFSQYPDELIIYPGHEYLKRNLEFTLNIEASNKSAKAYLSKLEGINLNEVFFINDMKKEREINTFLRLREAEIQKHLQLQGESDKTIFIKLRELRNKW</sequence>
<dbReference type="InterPro" id="IPR001279">
    <property type="entry name" value="Metallo-B-lactamas"/>
</dbReference>
<dbReference type="EC" id="3.1.2.6" evidence="4"/>
<dbReference type="GO" id="GO:0046872">
    <property type="term" value="F:metal ion binding"/>
    <property type="evidence" value="ECO:0007669"/>
    <property type="project" value="UniProtKB-KW"/>
</dbReference>
<dbReference type="GO" id="GO:0004416">
    <property type="term" value="F:hydroxyacylglutathione hydrolase activity"/>
    <property type="evidence" value="ECO:0007669"/>
    <property type="project" value="UniProtKB-EC"/>
</dbReference>
<reference evidence="9 10" key="1">
    <citation type="submission" date="2018-01" db="EMBL/GenBank/DDBJ databases">
        <title>Complete genome sequence of Bacteriovorax stolpii DSM12778.</title>
        <authorList>
            <person name="Tang B."/>
            <person name="Chang J."/>
        </authorList>
    </citation>
    <scope>NUCLEOTIDE SEQUENCE [LARGE SCALE GENOMIC DNA]</scope>
    <source>
        <strain evidence="9 10">DSM 12778</strain>
    </source>
</reference>
<dbReference type="Proteomes" id="UP000235584">
    <property type="component" value="Chromosome"/>
</dbReference>
<dbReference type="EMBL" id="CP025704">
    <property type="protein sequence ID" value="AUN99274.1"/>
    <property type="molecule type" value="Genomic_DNA"/>
</dbReference>
<keyword evidence="10" id="KW-1185">Reference proteome</keyword>
<evidence type="ECO:0000256" key="5">
    <source>
        <dbReference type="ARBA" id="ARBA00022723"/>
    </source>
</evidence>
<evidence type="ECO:0000256" key="2">
    <source>
        <dbReference type="ARBA" id="ARBA00004963"/>
    </source>
</evidence>
<dbReference type="SMART" id="SM00849">
    <property type="entry name" value="Lactamase_B"/>
    <property type="match status" value="1"/>
</dbReference>
<keyword evidence="5" id="KW-0479">Metal-binding</keyword>
<evidence type="ECO:0000313" key="9">
    <source>
        <dbReference type="EMBL" id="AUN99274.1"/>
    </source>
</evidence>
<accession>A0A2K9NWY3</accession>
<dbReference type="AlphaFoldDB" id="A0A2K9NWY3"/>
<dbReference type="CDD" id="cd07723">
    <property type="entry name" value="hydroxyacylglutathione_hydrolase_MBL-fold"/>
    <property type="match status" value="1"/>
</dbReference>
<keyword evidence="6 9" id="KW-0378">Hydrolase</keyword>
<organism evidence="9 10">
    <name type="scientific">Bacteriovorax stolpii</name>
    <name type="common">Bdellovibrio stolpii</name>
    <dbReference type="NCBI Taxonomy" id="960"/>
    <lineage>
        <taxon>Bacteria</taxon>
        <taxon>Pseudomonadati</taxon>
        <taxon>Bdellovibrionota</taxon>
        <taxon>Bacteriovoracia</taxon>
        <taxon>Bacteriovoracales</taxon>
        <taxon>Bacteriovoracaceae</taxon>
        <taxon>Bacteriovorax</taxon>
    </lineage>
</organism>
<evidence type="ECO:0000256" key="7">
    <source>
        <dbReference type="ARBA" id="ARBA00022833"/>
    </source>
</evidence>
<dbReference type="InterPro" id="IPR035680">
    <property type="entry name" value="Clx_II_MBL"/>
</dbReference>
<evidence type="ECO:0000256" key="3">
    <source>
        <dbReference type="ARBA" id="ARBA00006759"/>
    </source>
</evidence>
<evidence type="ECO:0000256" key="4">
    <source>
        <dbReference type="ARBA" id="ARBA00011917"/>
    </source>
</evidence>
<dbReference type="RefSeq" id="WP_102244565.1">
    <property type="nucleotide sequence ID" value="NZ_CP025704.1"/>
</dbReference>
<protein>
    <recommendedName>
        <fullName evidence="4">hydroxyacylglutathione hydrolase</fullName>
        <ecNumber evidence="4">3.1.2.6</ecNumber>
    </recommendedName>
    <alternativeName>
        <fullName evidence="8">Glyoxalase II</fullName>
    </alternativeName>
</protein>
<dbReference type="InterPro" id="IPR050110">
    <property type="entry name" value="Glyoxalase_II_hydrolase"/>
</dbReference>
<dbReference type="PANTHER" id="PTHR43705">
    <property type="entry name" value="HYDROXYACYLGLUTATHIONE HYDROLASE"/>
    <property type="match status" value="1"/>
</dbReference>
<name>A0A2K9NWY3_BACTC</name>
<comment type="similarity">
    <text evidence="3">Belongs to the metallo-beta-lactamase superfamily. Glyoxalase II family.</text>
</comment>
<dbReference type="Gene3D" id="3.60.15.10">
    <property type="entry name" value="Ribonuclease Z/Hydroxyacylglutathione hydrolase-like"/>
    <property type="match status" value="1"/>
</dbReference>
<dbReference type="KEGG" id="bsto:C0V70_14405"/>
<keyword evidence="7" id="KW-0862">Zinc</keyword>
<dbReference type="Pfam" id="PF16123">
    <property type="entry name" value="HAGH_C"/>
    <property type="match status" value="1"/>
</dbReference>
<proteinExistence type="inferred from homology"/>
<dbReference type="SUPFAM" id="SSF56281">
    <property type="entry name" value="Metallo-hydrolase/oxidoreductase"/>
    <property type="match status" value="1"/>
</dbReference>
<evidence type="ECO:0000256" key="6">
    <source>
        <dbReference type="ARBA" id="ARBA00022801"/>
    </source>
</evidence>
<evidence type="ECO:0000256" key="8">
    <source>
        <dbReference type="ARBA" id="ARBA00031044"/>
    </source>
</evidence>
<dbReference type="PANTHER" id="PTHR43705:SF1">
    <property type="entry name" value="HYDROXYACYLGLUTATHIONE HYDROLASE GLOB"/>
    <property type="match status" value="1"/>
</dbReference>